<dbReference type="RefSeq" id="XP_022664023.1">
    <property type="nucleotide sequence ID" value="XM_022808288.1"/>
</dbReference>
<feature type="chain" id="PRO_5029645733" description="Protein FAM60A" evidence="2">
    <location>
        <begin position="17"/>
        <end position="425"/>
    </location>
</feature>
<dbReference type="GeneID" id="111251599"/>
<keyword evidence="4" id="KW-1185">Reference proteome</keyword>
<sequence>MFVVALVQPLLARIVAYTSLVKRPIDDRPGKRAEPASEVQGTVRWRLAQNCTMFSFHKPKIYRSVHGCCICRAKSSSSRFTDSAKYESEFEKCFKIRERRTGEICNACVLLVKRWKKLPPGTTRHWNHVVDARAGPGTKGTHTGGRIANPHKPLKPQRPSSKKKPMKPPRRLREIESLHDSLAGVYGEERIKRSSRRNSDGFTYYEDAGFESDSSIESDSGGGRLDAEPETPELSSASSAEGEDEDDWEPRTPERRKPGMKDPKEHTDIDKDQLRHKRKNFKPQNATCKMSSFIDNTFWRKERICCGVVFKGPRDELLIYPKLLKPCACRLRRNSASSQHSHSQDSNSSACVTPNSEVLLLPTSPESLSTSDTFPTAYGVKRHRDLTDALAEAEAGIAGEAEGVPDSPTIRTNGTTTTSAAAFFV</sequence>
<feature type="region of interest" description="Disordered" evidence="1">
    <location>
        <begin position="199"/>
        <end position="282"/>
    </location>
</feature>
<feature type="compositionally biased region" description="Basic and acidic residues" evidence="1">
    <location>
        <begin position="249"/>
        <end position="273"/>
    </location>
</feature>
<evidence type="ECO:0000256" key="2">
    <source>
        <dbReference type="SAM" id="SignalP"/>
    </source>
</evidence>
<dbReference type="InterPro" id="IPR026065">
    <property type="entry name" value="FAM60A"/>
</dbReference>
<dbReference type="EnsemblMetazoa" id="XM_022808288">
    <property type="protein sequence ID" value="XP_022664023"/>
    <property type="gene ID" value="LOC111251599"/>
</dbReference>
<proteinExistence type="predicted"/>
<dbReference type="OrthoDB" id="10023333at2759"/>
<dbReference type="InParanoid" id="A0A7M7KD55"/>
<evidence type="ECO:0000313" key="3">
    <source>
        <dbReference type="EnsemblMetazoa" id="XP_022664023"/>
    </source>
</evidence>
<name>A0A7M7KD55_VARDE</name>
<evidence type="ECO:0000313" key="4">
    <source>
        <dbReference type="Proteomes" id="UP000594260"/>
    </source>
</evidence>
<dbReference type="Pfam" id="PF15396">
    <property type="entry name" value="FAM60A"/>
    <property type="match status" value="1"/>
</dbReference>
<evidence type="ECO:0000256" key="1">
    <source>
        <dbReference type="SAM" id="MobiDB-lite"/>
    </source>
</evidence>
<feature type="signal peptide" evidence="2">
    <location>
        <begin position="1"/>
        <end position="16"/>
    </location>
</feature>
<protein>
    <recommendedName>
        <fullName evidence="5">Protein FAM60A</fullName>
    </recommendedName>
</protein>
<dbReference type="Proteomes" id="UP000594260">
    <property type="component" value="Unplaced"/>
</dbReference>
<organism evidence="3 4">
    <name type="scientific">Varroa destructor</name>
    <name type="common">Honeybee mite</name>
    <dbReference type="NCBI Taxonomy" id="109461"/>
    <lineage>
        <taxon>Eukaryota</taxon>
        <taxon>Metazoa</taxon>
        <taxon>Ecdysozoa</taxon>
        <taxon>Arthropoda</taxon>
        <taxon>Chelicerata</taxon>
        <taxon>Arachnida</taxon>
        <taxon>Acari</taxon>
        <taxon>Parasitiformes</taxon>
        <taxon>Mesostigmata</taxon>
        <taxon>Gamasina</taxon>
        <taxon>Dermanyssoidea</taxon>
        <taxon>Varroidae</taxon>
        <taxon>Varroa</taxon>
    </lineage>
</organism>
<dbReference type="GO" id="GO:0030336">
    <property type="term" value="P:negative regulation of cell migration"/>
    <property type="evidence" value="ECO:0007669"/>
    <property type="project" value="TreeGrafter"/>
</dbReference>
<dbReference type="KEGG" id="vde:111251599"/>
<feature type="region of interest" description="Disordered" evidence="1">
    <location>
        <begin position="130"/>
        <end position="179"/>
    </location>
</feature>
<dbReference type="AlphaFoldDB" id="A0A7M7KD55"/>
<dbReference type="OMA" id="STACFFI"/>
<keyword evidence="2" id="KW-0732">Signal</keyword>
<accession>A0A7M7KD55</accession>
<dbReference type="GO" id="GO:0070822">
    <property type="term" value="C:Sin3-type complex"/>
    <property type="evidence" value="ECO:0007669"/>
    <property type="project" value="TreeGrafter"/>
</dbReference>
<evidence type="ECO:0008006" key="5">
    <source>
        <dbReference type="Google" id="ProtNLM"/>
    </source>
</evidence>
<feature type="compositionally biased region" description="Basic residues" evidence="1">
    <location>
        <begin position="152"/>
        <end position="170"/>
    </location>
</feature>
<dbReference type="PANTHER" id="PTHR13422:SF12">
    <property type="entry name" value="SIN3-HDAC COMPLEX-ASSOCIATED FACTOR"/>
    <property type="match status" value="1"/>
</dbReference>
<reference evidence="3" key="1">
    <citation type="submission" date="2021-01" db="UniProtKB">
        <authorList>
            <consortium name="EnsemblMetazoa"/>
        </authorList>
    </citation>
    <scope>IDENTIFICATION</scope>
</reference>
<dbReference type="PANTHER" id="PTHR13422">
    <property type="entry name" value="SIN3-HDAC COMPLEX-ASSOCIATED FACTOR"/>
    <property type="match status" value="1"/>
</dbReference>